<feature type="compositionally biased region" description="Basic residues" evidence="1">
    <location>
        <begin position="1"/>
        <end position="16"/>
    </location>
</feature>
<reference evidence="2" key="2">
    <citation type="submission" date="2024-04" db="UniProtKB">
        <authorList>
            <consortium name="Ensembl"/>
        </authorList>
    </citation>
    <scope>IDENTIFICATION</scope>
</reference>
<protein>
    <submittedName>
        <fullName evidence="2">Uncharacterized protein</fullName>
    </submittedName>
</protein>
<organism evidence="2">
    <name type="scientific">Gasterosteus aculeatus</name>
    <name type="common">Three-spined stickleback</name>
    <dbReference type="NCBI Taxonomy" id="69293"/>
    <lineage>
        <taxon>Eukaryota</taxon>
        <taxon>Metazoa</taxon>
        <taxon>Chordata</taxon>
        <taxon>Craniata</taxon>
        <taxon>Vertebrata</taxon>
        <taxon>Euteleostomi</taxon>
        <taxon>Actinopterygii</taxon>
        <taxon>Neopterygii</taxon>
        <taxon>Teleostei</taxon>
        <taxon>Neoteleostei</taxon>
        <taxon>Acanthomorphata</taxon>
        <taxon>Eupercaria</taxon>
        <taxon>Perciformes</taxon>
        <taxon>Cottioidei</taxon>
        <taxon>Gasterosteales</taxon>
        <taxon>Gasterosteidae</taxon>
        <taxon>Gasterosteus</taxon>
    </lineage>
</organism>
<sequence>HRQRAQHAARRLRLRPGRPGQRQLRRRLQPPRGAGSGGGRRRLPERQAQEEAETRQRRRRVRRRCEQTEAGGQRAGAWQDAQREHGLHGAPHAHPHRARGPEALQDRDAAPGLQLHLAPSQRAAARGGLPGRTAVSLLPERPARRRGAQRAPAAAHLHFLPQQPEETAQRWREALGCCVKRRGRLLYIYKYVYFGNREFN</sequence>
<dbReference type="eggNOG" id="ENOG502SCHH">
    <property type="taxonomic scope" value="Eukaryota"/>
</dbReference>
<evidence type="ECO:0000256" key="1">
    <source>
        <dbReference type="SAM" id="MobiDB-lite"/>
    </source>
</evidence>
<feature type="region of interest" description="Disordered" evidence="1">
    <location>
        <begin position="1"/>
        <end position="81"/>
    </location>
</feature>
<feature type="compositionally biased region" description="Basic and acidic residues" evidence="1">
    <location>
        <begin position="42"/>
        <end position="55"/>
    </location>
</feature>
<dbReference type="Ensembl" id="ENSGACT00000020686.1">
    <property type="protein sequence ID" value="ENSGACP00000020647.1"/>
    <property type="gene ID" value="ENSGACG00000015656.1"/>
</dbReference>
<dbReference type="AlphaFoldDB" id="G3PSR1"/>
<reference evidence="2" key="1">
    <citation type="submission" date="2006-01" db="EMBL/GenBank/DDBJ databases">
        <authorList>
            <person name="Lindblad-Toh K."/>
            <person name="Mauceli E."/>
            <person name="Grabherr M."/>
            <person name="Chang J.L."/>
            <person name="Lander E.S."/>
        </authorList>
    </citation>
    <scope>NUCLEOTIDE SEQUENCE [LARGE SCALE GENOMIC DNA]</scope>
</reference>
<dbReference type="InParanoid" id="G3PSR1"/>
<name>G3PSR1_GASAC</name>
<evidence type="ECO:0000313" key="2">
    <source>
        <dbReference type="Ensembl" id="ENSGACP00000020647.1"/>
    </source>
</evidence>
<accession>G3PSR1</accession>
<dbReference type="Bgee" id="ENSGACG00000015656">
    <property type="expression patterns" value="Expressed in muscle tissue and 1 other cell type or tissue"/>
</dbReference>
<proteinExistence type="predicted"/>